<evidence type="ECO:0000256" key="1">
    <source>
        <dbReference type="ARBA" id="ARBA00004141"/>
    </source>
</evidence>
<dbReference type="InterPro" id="IPR047680">
    <property type="entry name" value="MarP-like"/>
</dbReference>
<feature type="transmembrane region" description="Helical" evidence="5">
    <location>
        <begin position="76"/>
        <end position="97"/>
    </location>
</feature>
<sequence length="401" mass="41651">MDGRRTVHHRRYGGMVNLLDVLLILLVLVAIGGGLRLGFVARAASWIGLAVGVVCATWTVPNALSLVEGGEAGMRLLVGLVVLAVTVTVVASLFQAVGLRARRSIAATPLSGLDRGLGALAGAGAMVAVIWLLLPAAAQVPGEVSRQVRTSALAATLEGSTPEPPDAVRALRNLVDNSRFPEVFADLQPAPVTGPPPEDIPVPQDIVDRATAATVNVEADGCNRRYEGSGFALATDTVVTNAHVVAGAEDVQVKRPDGEVRPATVVVFDPDRDLAILEVPDLGQQPLPTAPAETGSDGAVIGYPGGQDTPRVAPTRIDDQRTAVGRDIYGQERTERQVLFLSSALQQGDSGSPVIDVEGRLNGVVFAISPDNPTAAFALDLDELEAIVDAPRAPGETGPCI</sequence>
<dbReference type="GO" id="GO:0016020">
    <property type="term" value="C:membrane"/>
    <property type="evidence" value="ECO:0007669"/>
    <property type="project" value="UniProtKB-SubCell"/>
</dbReference>
<evidence type="ECO:0000313" key="7">
    <source>
        <dbReference type="Proteomes" id="UP000650511"/>
    </source>
</evidence>
<gene>
    <name evidence="6" type="ORF">GCM10011354_35570</name>
</gene>
<dbReference type="GO" id="GO:0004252">
    <property type="term" value="F:serine-type endopeptidase activity"/>
    <property type="evidence" value="ECO:0007669"/>
    <property type="project" value="InterPro"/>
</dbReference>
<feature type="transmembrane region" description="Helical" evidence="5">
    <location>
        <begin position="12"/>
        <end position="31"/>
    </location>
</feature>
<evidence type="ECO:0000256" key="4">
    <source>
        <dbReference type="ARBA" id="ARBA00023136"/>
    </source>
</evidence>
<comment type="subcellular location">
    <subcellularLocation>
        <location evidence="1">Membrane</location>
        <topology evidence="1">Multi-pass membrane protein</topology>
    </subcellularLocation>
</comment>
<dbReference type="PRINTS" id="PR00834">
    <property type="entry name" value="PROTEASES2C"/>
</dbReference>
<proteinExistence type="predicted"/>
<feature type="transmembrane region" description="Helical" evidence="5">
    <location>
        <begin position="43"/>
        <end position="64"/>
    </location>
</feature>
<evidence type="ECO:0000256" key="2">
    <source>
        <dbReference type="ARBA" id="ARBA00022692"/>
    </source>
</evidence>
<dbReference type="InterPro" id="IPR001940">
    <property type="entry name" value="Peptidase_S1C"/>
</dbReference>
<protein>
    <submittedName>
        <fullName evidence="6">Putative membrane-associated serine protease</fullName>
    </submittedName>
</protein>
<evidence type="ECO:0000256" key="5">
    <source>
        <dbReference type="SAM" id="Phobius"/>
    </source>
</evidence>
<keyword evidence="3 5" id="KW-1133">Transmembrane helix</keyword>
<dbReference type="InterPro" id="IPR009003">
    <property type="entry name" value="Peptidase_S1_PA"/>
</dbReference>
<keyword evidence="4 5" id="KW-0472">Membrane</keyword>
<reference evidence="6" key="1">
    <citation type="journal article" date="2014" name="Int. J. Syst. Evol. Microbiol.">
        <title>Complete genome sequence of Corynebacterium casei LMG S-19264T (=DSM 44701T), isolated from a smear-ripened cheese.</title>
        <authorList>
            <consortium name="US DOE Joint Genome Institute (JGI-PGF)"/>
            <person name="Walter F."/>
            <person name="Albersmeier A."/>
            <person name="Kalinowski J."/>
            <person name="Ruckert C."/>
        </authorList>
    </citation>
    <scope>NUCLEOTIDE SEQUENCE</scope>
    <source>
        <strain evidence="6">CGMCC 1.14988</strain>
    </source>
</reference>
<keyword evidence="6" id="KW-0645">Protease</keyword>
<dbReference type="PANTHER" id="PTHR43019">
    <property type="entry name" value="SERINE ENDOPROTEASE DEGS"/>
    <property type="match status" value="1"/>
</dbReference>
<evidence type="ECO:0000256" key="3">
    <source>
        <dbReference type="ARBA" id="ARBA00022989"/>
    </source>
</evidence>
<accession>A0A8J3EZD2</accession>
<dbReference type="GO" id="GO:0009403">
    <property type="term" value="P:toxin biosynthetic process"/>
    <property type="evidence" value="ECO:0007669"/>
    <property type="project" value="InterPro"/>
</dbReference>
<comment type="caution">
    <text evidence="6">The sequence shown here is derived from an EMBL/GenBank/DDBJ whole genome shotgun (WGS) entry which is preliminary data.</text>
</comment>
<keyword evidence="6" id="KW-0378">Hydrolase</keyword>
<dbReference type="PANTHER" id="PTHR43019:SF23">
    <property type="entry name" value="PROTEASE DO-LIKE 5, CHLOROPLASTIC"/>
    <property type="match status" value="1"/>
</dbReference>
<dbReference type="Gene3D" id="2.40.10.10">
    <property type="entry name" value="Trypsin-like serine proteases"/>
    <property type="match status" value="2"/>
</dbReference>
<dbReference type="InterPro" id="IPR003825">
    <property type="entry name" value="Colicin-V_CvpA"/>
</dbReference>
<dbReference type="Pfam" id="PF02674">
    <property type="entry name" value="Colicin_V"/>
    <property type="match status" value="1"/>
</dbReference>
<dbReference type="AlphaFoldDB" id="A0A8J3EZD2"/>
<organism evidence="6 7">
    <name type="scientific">Egicoccus halophilus</name>
    <dbReference type="NCBI Taxonomy" id="1670830"/>
    <lineage>
        <taxon>Bacteria</taxon>
        <taxon>Bacillati</taxon>
        <taxon>Actinomycetota</taxon>
        <taxon>Nitriliruptoria</taxon>
        <taxon>Egicoccales</taxon>
        <taxon>Egicoccaceae</taxon>
        <taxon>Egicoccus</taxon>
    </lineage>
</organism>
<dbReference type="SUPFAM" id="SSF50494">
    <property type="entry name" value="Trypsin-like serine proteases"/>
    <property type="match status" value="1"/>
</dbReference>
<keyword evidence="2 5" id="KW-0812">Transmembrane</keyword>
<evidence type="ECO:0000313" key="6">
    <source>
        <dbReference type="EMBL" id="GGI09739.1"/>
    </source>
</evidence>
<dbReference type="GO" id="GO:0006508">
    <property type="term" value="P:proteolysis"/>
    <property type="evidence" value="ECO:0007669"/>
    <property type="project" value="UniProtKB-KW"/>
</dbReference>
<reference evidence="6" key="2">
    <citation type="submission" date="2020-09" db="EMBL/GenBank/DDBJ databases">
        <authorList>
            <person name="Sun Q."/>
            <person name="Zhou Y."/>
        </authorList>
    </citation>
    <scope>NUCLEOTIDE SEQUENCE</scope>
    <source>
        <strain evidence="6">CGMCC 1.14988</strain>
    </source>
</reference>
<feature type="transmembrane region" description="Helical" evidence="5">
    <location>
        <begin position="117"/>
        <end position="137"/>
    </location>
</feature>
<dbReference type="Pfam" id="PF13365">
    <property type="entry name" value="Trypsin_2"/>
    <property type="match status" value="1"/>
</dbReference>
<dbReference type="Proteomes" id="UP000650511">
    <property type="component" value="Unassembled WGS sequence"/>
</dbReference>
<dbReference type="InterPro" id="IPR043504">
    <property type="entry name" value="Peptidase_S1_PA_chymotrypsin"/>
</dbReference>
<dbReference type="NCBIfam" id="NF033740">
    <property type="entry name" value="MarP_fam_protase"/>
    <property type="match status" value="1"/>
</dbReference>
<name>A0A8J3EZD2_9ACTN</name>
<dbReference type="EMBL" id="BMHA01000018">
    <property type="protein sequence ID" value="GGI09739.1"/>
    <property type="molecule type" value="Genomic_DNA"/>
</dbReference>
<keyword evidence="7" id="KW-1185">Reference proteome</keyword>